<evidence type="ECO:0000313" key="2">
    <source>
        <dbReference type="Proteomes" id="UP000249633"/>
    </source>
</evidence>
<gene>
    <name evidence="1" type="ORF">DI603_05740</name>
</gene>
<comment type="caution">
    <text evidence="1">The sequence shown here is derived from an EMBL/GenBank/DDBJ whole genome shotgun (WGS) entry which is preliminary data.</text>
</comment>
<organism evidence="1 2">
    <name type="scientific">Roseateles depolymerans</name>
    <dbReference type="NCBI Taxonomy" id="76731"/>
    <lineage>
        <taxon>Bacteria</taxon>
        <taxon>Pseudomonadati</taxon>
        <taxon>Pseudomonadota</taxon>
        <taxon>Betaproteobacteria</taxon>
        <taxon>Burkholderiales</taxon>
        <taxon>Sphaerotilaceae</taxon>
        <taxon>Roseateles</taxon>
    </lineage>
</organism>
<dbReference type="Proteomes" id="UP000249633">
    <property type="component" value="Unassembled WGS sequence"/>
</dbReference>
<sequence>MEVMGGLRRRQRGVTAVPGAGPGLVPVAGLSVAARSCWANSLVAVAGVLLRDEALLGAACVVPEAGELG</sequence>
<evidence type="ECO:0000313" key="1">
    <source>
        <dbReference type="EMBL" id="PZP34456.1"/>
    </source>
</evidence>
<protein>
    <submittedName>
        <fullName evidence="1">Uncharacterized protein</fullName>
    </submittedName>
</protein>
<reference evidence="1 2" key="1">
    <citation type="submission" date="2017-08" db="EMBL/GenBank/DDBJ databases">
        <title>Infants hospitalized years apart are colonized by the same room-sourced microbial strains.</title>
        <authorList>
            <person name="Brooks B."/>
            <person name="Olm M.R."/>
            <person name="Firek B.A."/>
            <person name="Baker R."/>
            <person name="Thomas B.C."/>
            <person name="Morowitz M.J."/>
            <person name="Banfield J.F."/>
        </authorList>
    </citation>
    <scope>NUCLEOTIDE SEQUENCE [LARGE SCALE GENOMIC DNA]</scope>
    <source>
        <strain evidence="1">S2_012_000_R2_81</strain>
    </source>
</reference>
<proteinExistence type="predicted"/>
<name>A0A2W5FNB0_9BURK</name>
<dbReference type="EMBL" id="QFOD01000004">
    <property type="protein sequence ID" value="PZP34456.1"/>
    <property type="molecule type" value="Genomic_DNA"/>
</dbReference>
<accession>A0A2W5FNB0</accession>
<dbReference type="AlphaFoldDB" id="A0A2W5FNB0"/>